<sequence>MQRIPKSLQTPFLHDAIVELWFTPNVAAELLPGMIYERLRGDWVFPAVNNAASFSFNWQQISARATSIPMLTCGPFQLTINEGSVVFNVSGTYPGWASTYLPLLEKTLPKILEDELVKPTRTSIRYVNHIPTDDVFGLVNHFEPQTLPHWKEMSQTVRWVLFREGVQAVINLTSSQNLIKEDEQPYGIIDTALHRVLPPTADATNDDILNFFSSLHRLNKEILFGELLPEVFVEGFHPVYE</sequence>
<name>A0A5C7FSB5_9BACT</name>
<keyword evidence="2" id="KW-1185">Reference proteome</keyword>
<dbReference type="RefSeq" id="WP_147930853.1">
    <property type="nucleotide sequence ID" value="NZ_VOXD01000015.1"/>
</dbReference>
<proteinExistence type="predicted"/>
<dbReference type="EMBL" id="VOXD01000015">
    <property type="protein sequence ID" value="TXF89327.1"/>
    <property type="molecule type" value="Genomic_DNA"/>
</dbReference>
<protein>
    <submittedName>
        <fullName evidence="1">TIGR04255 family protein</fullName>
    </submittedName>
</protein>
<accession>A0A5C7FSB5</accession>
<gene>
    <name evidence="1" type="ORF">FUA23_11320</name>
</gene>
<dbReference type="InterPro" id="IPR026349">
    <property type="entry name" value="CHP04255"/>
</dbReference>
<reference evidence="1 2" key="1">
    <citation type="submission" date="2019-08" db="EMBL/GenBank/DDBJ databases">
        <title>Lewinella sp. strain SSH13 Genome sequencing and assembly.</title>
        <authorList>
            <person name="Kim I."/>
        </authorList>
    </citation>
    <scope>NUCLEOTIDE SEQUENCE [LARGE SCALE GENOMIC DNA]</scope>
    <source>
        <strain evidence="1 2">SSH13</strain>
    </source>
</reference>
<comment type="caution">
    <text evidence="1">The sequence shown here is derived from an EMBL/GenBank/DDBJ whole genome shotgun (WGS) entry which is preliminary data.</text>
</comment>
<evidence type="ECO:0000313" key="2">
    <source>
        <dbReference type="Proteomes" id="UP000321907"/>
    </source>
</evidence>
<organism evidence="1 2">
    <name type="scientific">Neolewinella aurantiaca</name>
    <dbReference type="NCBI Taxonomy" id="2602767"/>
    <lineage>
        <taxon>Bacteria</taxon>
        <taxon>Pseudomonadati</taxon>
        <taxon>Bacteroidota</taxon>
        <taxon>Saprospiria</taxon>
        <taxon>Saprospirales</taxon>
        <taxon>Lewinellaceae</taxon>
        <taxon>Neolewinella</taxon>
    </lineage>
</organism>
<dbReference type="Proteomes" id="UP000321907">
    <property type="component" value="Unassembled WGS sequence"/>
</dbReference>
<dbReference type="AlphaFoldDB" id="A0A5C7FSB5"/>
<evidence type="ECO:0000313" key="1">
    <source>
        <dbReference type="EMBL" id="TXF89327.1"/>
    </source>
</evidence>
<dbReference type="OrthoDB" id="1123441at2"/>
<dbReference type="NCBIfam" id="TIGR04255">
    <property type="entry name" value="sporadTIGR04255"/>
    <property type="match status" value="1"/>
</dbReference>